<proteinExistence type="predicted"/>
<reference evidence="2 3" key="1">
    <citation type="journal article" date="2018" name="Sci. Rep.">
        <title>Comparative analysis of the Pocillopora damicornis genome highlights role of immune system in coral evolution.</title>
        <authorList>
            <person name="Cunning R."/>
            <person name="Bay R.A."/>
            <person name="Gillette P."/>
            <person name="Baker A.C."/>
            <person name="Traylor-Knowles N."/>
        </authorList>
    </citation>
    <scope>NUCLEOTIDE SEQUENCE [LARGE SCALE GENOMIC DNA]</scope>
    <source>
        <strain evidence="2">RSMAS</strain>
        <tissue evidence="2">Whole animal</tissue>
    </source>
</reference>
<keyword evidence="3" id="KW-1185">Reference proteome</keyword>
<feature type="region of interest" description="Disordered" evidence="1">
    <location>
        <begin position="1"/>
        <end position="24"/>
    </location>
</feature>
<organism evidence="2 3">
    <name type="scientific">Pocillopora damicornis</name>
    <name type="common">Cauliflower coral</name>
    <name type="synonym">Millepora damicornis</name>
    <dbReference type="NCBI Taxonomy" id="46731"/>
    <lineage>
        <taxon>Eukaryota</taxon>
        <taxon>Metazoa</taxon>
        <taxon>Cnidaria</taxon>
        <taxon>Anthozoa</taxon>
        <taxon>Hexacorallia</taxon>
        <taxon>Scleractinia</taxon>
        <taxon>Astrocoeniina</taxon>
        <taxon>Pocilloporidae</taxon>
        <taxon>Pocillopora</taxon>
    </lineage>
</organism>
<comment type="caution">
    <text evidence="2">The sequence shown here is derived from an EMBL/GenBank/DDBJ whole genome shotgun (WGS) entry which is preliminary data.</text>
</comment>
<evidence type="ECO:0000313" key="3">
    <source>
        <dbReference type="Proteomes" id="UP000275408"/>
    </source>
</evidence>
<accession>A0A3M6V4C6</accession>
<dbReference type="AlphaFoldDB" id="A0A3M6V4C6"/>
<dbReference type="EMBL" id="RCHS01000107">
    <property type="protein sequence ID" value="RMX60796.1"/>
    <property type="molecule type" value="Genomic_DNA"/>
</dbReference>
<gene>
    <name evidence="2" type="ORF">pdam_00025770</name>
</gene>
<evidence type="ECO:0000313" key="2">
    <source>
        <dbReference type="EMBL" id="RMX60796.1"/>
    </source>
</evidence>
<evidence type="ECO:0000256" key="1">
    <source>
        <dbReference type="SAM" id="MobiDB-lite"/>
    </source>
</evidence>
<name>A0A3M6V4C6_POCDA</name>
<dbReference type="Proteomes" id="UP000275408">
    <property type="component" value="Unassembled WGS sequence"/>
</dbReference>
<feature type="compositionally biased region" description="Polar residues" evidence="1">
    <location>
        <begin position="1"/>
        <end position="16"/>
    </location>
</feature>
<feature type="non-terminal residue" evidence="2">
    <location>
        <position position="365"/>
    </location>
</feature>
<sequence length="365" mass="41907">MDLSSNKPDNSDTTIPGNLEEPSIVNPHRLTYKERRTEVRTATRINVTILCSLQSLSGQDNLCRINALIDSTKSETRCQKLLGLRAVLEELLAPVFTKYSTTKHKAFELFSSYGNSISKQEFRDEILSAETGLGVLIYSYQSERRFIILNNGKIDVCELLKVIHEEDEWEDVIPEEIDSVLTAQDLSSALEGMETEYDRSIAKLLVSTGKSRSEIYDLGLKPDRVVKLLQDVKERIAASENNTIAANDMVELRYKGKQTKWIRRKWTDARIGDLEEKIITLKESLERNASTLEHQTKQAQKRFNQAVRRTARRLVAEQIITRRSLDAGRKRELDSEDKEWLLKCIEDKATINGRQHESVLYTHHR</sequence>
<dbReference type="STRING" id="46731.A0A3M6V4C6"/>
<protein>
    <submittedName>
        <fullName evidence="2">Uncharacterized protein</fullName>
    </submittedName>
</protein>